<dbReference type="InterPro" id="IPR036034">
    <property type="entry name" value="PDZ_sf"/>
</dbReference>
<evidence type="ECO:0000259" key="5">
    <source>
        <dbReference type="PROSITE" id="PS50106"/>
    </source>
</evidence>
<feature type="compositionally biased region" description="Acidic residues" evidence="4">
    <location>
        <begin position="274"/>
        <end position="285"/>
    </location>
</feature>
<evidence type="ECO:0000313" key="6">
    <source>
        <dbReference type="EMBL" id="CAG9799885.1"/>
    </source>
</evidence>
<organism evidence="6 7">
    <name type="scientific">Chironomus riparius</name>
    <dbReference type="NCBI Taxonomy" id="315576"/>
    <lineage>
        <taxon>Eukaryota</taxon>
        <taxon>Metazoa</taxon>
        <taxon>Ecdysozoa</taxon>
        <taxon>Arthropoda</taxon>
        <taxon>Hexapoda</taxon>
        <taxon>Insecta</taxon>
        <taxon>Pterygota</taxon>
        <taxon>Neoptera</taxon>
        <taxon>Endopterygota</taxon>
        <taxon>Diptera</taxon>
        <taxon>Nematocera</taxon>
        <taxon>Chironomoidea</taxon>
        <taxon>Chironomidae</taxon>
        <taxon>Chironominae</taxon>
        <taxon>Chironomus</taxon>
    </lineage>
</organism>
<dbReference type="AlphaFoldDB" id="A0A9N9WQ68"/>
<dbReference type="Proteomes" id="UP001153620">
    <property type="component" value="Chromosome 1"/>
</dbReference>
<gene>
    <name evidence="6" type="ORF">CHIRRI_LOCUS2843</name>
</gene>
<dbReference type="PANTHER" id="PTHR24214:SF38">
    <property type="entry name" value="PDZ AND LIM DOMAIN PROTEIN ZASP-RELATED"/>
    <property type="match status" value="1"/>
</dbReference>
<reference evidence="6" key="1">
    <citation type="submission" date="2022-01" db="EMBL/GenBank/DDBJ databases">
        <authorList>
            <person name="King R."/>
        </authorList>
    </citation>
    <scope>NUCLEOTIDE SEQUENCE</scope>
</reference>
<dbReference type="GO" id="GO:0030036">
    <property type="term" value="P:actin cytoskeleton organization"/>
    <property type="evidence" value="ECO:0007669"/>
    <property type="project" value="TreeGrafter"/>
</dbReference>
<dbReference type="Gene3D" id="2.30.42.10">
    <property type="match status" value="1"/>
</dbReference>
<feature type="compositionally biased region" description="Basic and acidic residues" evidence="4">
    <location>
        <begin position="200"/>
        <end position="221"/>
    </location>
</feature>
<dbReference type="GO" id="GO:0001725">
    <property type="term" value="C:stress fiber"/>
    <property type="evidence" value="ECO:0007669"/>
    <property type="project" value="TreeGrafter"/>
</dbReference>
<comment type="subcellular location">
    <subcellularLocation>
        <location evidence="1">Cytoplasm</location>
    </subcellularLocation>
</comment>
<dbReference type="SMART" id="SM00228">
    <property type="entry name" value="PDZ"/>
    <property type="match status" value="1"/>
</dbReference>
<feature type="compositionally biased region" description="Acidic residues" evidence="4">
    <location>
        <begin position="225"/>
        <end position="235"/>
    </location>
</feature>
<proteinExistence type="predicted"/>
<evidence type="ECO:0000313" key="7">
    <source>
        <dbReference type="Proteomes" id="UP001153620"/>
    </source>
</evidence>
<protein>
    <recommendedName>
        <fullName evidence="5">PDZ domain-containing protein</fullName>
    </recommendedName>
</protein>
<keyword evidence="3" id="KW-0440">LIM domain</keyword>
<dbReference type="PANTHER" id="PTHR24214">
    <property type="entry name" value="PDZ AND LIM DOMAIN PROTEIN ZASP"/>
    <property type="match status" value="1"/>
</dbReference>
<dbReference type="PROSITE" id="PS50106">
    <property type="entry name" value="PDZ"/>
    <property type="match status" value="1"/>
</dbReference>
<keyword evidence="3" id="KW-0479">Metal-binding</keyword>
<dbReference type="GO" id="GO:0031941">
    <property type="term" value="C:filamentous actin"/>
    <property type="evidence" value="ECO:0007669"/>
    <property type="project" value="TreeGrafter"/>
</dbReference>
<name>A0A9N9WQ68_9DIPT</name>
<dbReference type="InterPro" id="IPR050604">
    <property type="entry name" value="PDZ-LIM_domain"/>
</dbReference>
<keyword evidence="2" id="KW-0963">Cytoplasm</keyword>
<accession>A0A9N9WQ68</accession>
<dbReference type="GO" id="GO:0061061">
    <property type="term" value="P:muscle structure development"/>
    <property type="evidence" value="ECO:0007669"/>
    <property type="project" value="TreeGrafter"/>
</dbReference>
<reference evidence="6" key="2">
    <citation type="submission" date="2022-10" db="EMBL/GenBank/DDBJ databases">
        <authorList>
            <consortium name="ENA_rothamsted_submissions"/>
            <consortium name="culmorum"/>
            <person name="King R."/>
        </authorList>
    </citation>
    <scope>NUCLEOTIDE SEQUENCE</scope>
</reference>
<dbReference type="GO" id="GO:0005912">
    <property type="term" value="C:adherens junction"/>
    <property type="evidence" value="ECO:0007669"/>
    <property type="project" value="TreeGrafter"/>
</dbReference>
<evidence type="ECO:0000256" key="1">
    <source>
        <dbReference type="ARBA" id="ARBA00004496"/>
    </source>
</evidence>
<feature type="region of interest" description="Disordered" evidence="4">
    <location>
        <begin position="192"/>
        <end position="285"/>
    </location>
</feature>
<keyword evidence="7" id="KW-1185">Reference proteome</keyword>
<evidence type="ECO:0000256" key="3">
    <source>
        <dbReference type="ARBA" id="ARBA00023038"/>
    </source>
</evidence>
<dbReference type="SUPFAM" id="SSF50156">
    <property type="entry name" value="PDZ domain-like"/>
    <property type="match status" value="1"/>
</dbReference>
<dbReference type="GO" id="GO:0003779">
    <property type="term" value="F:actin binding"/>
    <property type="evidence" value="ECO:0007669"/>
    <property type="project" value="TreeGrafter"/>
</dbReference>
<feature type="compositionally biased region" description="Acidic residues" evidence="4">
    <location>
        <begin position="15"/>
        <end position="45"/>
    </location>
</feature>
<dbReference type="GO" id="GO:0030018">
    <property type="term" value="C:Z disc"/>
    <property type="evidence" value="ECO:0007669"/>
    <property type="project" value="TreeGrafter"/>
</dbReference>
<dbReference type="Pfam" id="PF00595">
    <property type="entry name" value="PDZ"/>
    <property type="match status" value="1"/>
</dbReference>
<dbReference type="InterPro" id="IPR001478">
    <property type="entry name" value="PDZ"/>
</dbReference>
<dbReference type="GO" id="GO:0051371">
    <property type="term" value="F:muscle alpha-actinin binding"/>
    <property type="evidence" value="ECO:0007669"/>
    <property type="project" value="TreeGrafter"/>
</dbReference>
<feature type="region of interest" description="Disordered" evidence="4">
    <location>
        <begin position="1"/>
        <end position="45"/>
    </location>
</feature>
<sequence>MPEKITKSSTIHYDDESETSEALDDYDEYDEKNDDDVKESSDDSDEELKDIGELLGFRVTGGKDFFMPITIFHVKENSRAEKANLKLGDAILSINGRDTEDMTLVQANRYLGKVAGGDVMLQVAKFDANEDDEDVQTIEEVLLEGPVSLQQKLRQMQQQLLSTMTDIPPQIQSKLAMVTTALEQFMTMDPDTLESSWNHQNDENGKSSSMEREASYEDEKQFSTIEEEEVDEDEMDKNFEHIELDENLSSTRETSYSFEDLAVDDDERKRLENGNDDDDDEDDYENCEEESICESIKSEEMIKLDAEKKKKNEKIQTLQKSWQKLCENQKTIHKRSNCHLVPSVALLHNKINQLNESKVISFYERKRSP</sequence>
<evidence type="ECO:0000256" key="2">
    <source>
        <dbReference type="ARBA" id="ARBA00022490"/>
    </source>
</evidence>
<dbReference type="OrthoDB" id="44841at2759"/>
<keyword evidence="3" id="KW-0862">Zinc</keyword>
<dbReference type="EMBL" id="OU895877">
    <property type="protein sequence ID" value="CAG9799885.1"/>
    <property type="molecule type" value="Genomic_DNA"/>
</dbReference>
<feature type="domain" description="PDZ" evidence="5">
    <location>
        <begin position="52"/>
        <end position="111"/>
    </location>
</feature>
<feature type="compositionally biased region" description="Polar residues" evidence="4">
    <location>
        <begin position="247"/>
        <end position="257"/>
    </location>
</feature>
<evidence type="ECO:0000256" key="4">
    <source>
        <dbReference type="SAM" id="MobiDB-lite"/>
    </source>
</evidence>